<name>A0A3Q9IB15_9BACL</name>
<evidence type="ECO:0000256" key="6">
    <source>
        <dbReference type="ARBA" id="ARBA00034221"/>
    </source>
</evidence>
<dbReference type="InterPro" id="IPR001279">
    <property type="entry name" value="Metallo-B-lactamas"/>
</dbReference>
<protein>
    <submittedName>
        <fullName evidence="10">MBL fold metallo-hydrolase</fullName>
    </submittedName>
</protein>
<dbReference type="EMBL" id="CP034346">
    <property type="protein sequence ID" value="AZS16902.1"/>
    <property type="molecule type" value="Genomic_DNA"/>
</dbReference>
<dbReference type="OrthoDB" id="333278at2"/>
<organism evidence="10 11">
    <name type="scientific">Paenibacillus lutimineralis</name>
    <dbReference type="NCBI Taxonomy" id="2707005"/>
    <lineage>
        <taxon>Bacteria</taxon>
        <taxon>Bacillati</taxon>
        <taxon>Bacillota</taxon>
        <taxon>Bacilli</taxon>
        <taxon>Bacillales</taxon>
        <taxon>Paenibacillaceae</taxon>
        <taxon>Paenibacillus</taxon>
    </lineage>
</organism>
<dbReference type="PANTHER" id="PTHR42978:SF2">
    <property type="entry name" value="102 KBASES UNSTABLE REGION: FROM 1 TO 119443"/>
    <property type="match status" value="1"/>
</dbReference>
<dbReference type="GO" id="GO:0016787">
    <property type="term" value="F:hydrolase activity"/>
    <property type="evidence" value="ECO:0007669"/>
    <property type="project" value="UniProtKB-KW"/>
</dbReference>
<comment type="catalytic activity">
    <reaction evidence="6">
        <text>3',5'-cyclic CMP + H2O = CMP + H(+)</text>
        <dbReference type="Rhea" id="RHEA:72675"/>
        <dbReference type="ChEBI" id="CHEBI:15377"/>
        <dbReference type="ChEBI" id="CHEBI:15378"/>
        <dbReference type="ChEBI" id="CHEBI:58003"/>
        <dbReference type="ChEBI" id="CHEBI:60377"/>
    </reaction>
    <physiologicalReaction direction="left-to-right" evidence="6">
        <dbReference type="Rhea" id="RHEA:72676"/>
    </physiologicalReaction>
</comment>
<dbReference type="AlphaFoldDB" id="A0A3Q9IB15"/>
<keyword evidence="5" id="KW-0862">Zinc</keyword>
<evidence type="ECO:0000256" key="8">
    <source>
        <dbReference type="ARBA" id="ARBA00048505"/>
    </source>
</evidence>
<dbReference type="SUPFAM" id="SSF56281">
    <property type="entry name" value="Metallo-hydrolase/oxidoreductase"/>
    <property type="match status" value="1"/>
</dbReference>
<dbReference type="GO" id="GO:0046872">
    <property type="term" value="F:metal ion binding"/>
    <property type="evidence" value="ECO:0007669"/>
    <property type="project" value="UniProtKB-KW"/>
</dbReference>
<evidence type="ECO:0000256" key="5">
    <source>
        <dbReference type="ARBA" id="ARBA00022833"/>
    </source>
</evidence>
<comment type="similarity">
    <text evidence="2">Belongs to the metallo-beta-lactamase superfamily.</text>
</comment>
<reference evidence="11" key="1">
    <citation type="submission" date="2018-12" db="EMBL/GenBank/DDBJ databases">
        <title>Complete genome sequence of Paenibacillus sp. MBLB1234.</title>
        <authorList>
            <person name="Nam Y.-D."/>
            <person name="Kang J."/>
            <person name="Chung W.-H."/>
            <person name="Park Y.S."/>
        </authorList>
    </citation>
    <scope>NUCLEOTIDE SEQUENCE [LARGE SCALE GENOMIC DNA]</scope>
    <source>
        <strain evidence="11">MBLB1234</strain>
    </source>
</reference>
<dbReference type="Pfam" id="PF00753">
    <property type="entry name" value="Lactamase_B"/>
    <property type="match status" value="1"/>
</dbReference>
<evidence type="ECO:0000256" key="3">
    <source>
        <dbReference type="ARBA" id="ARBA00022723"/>
    </source>
</evidence>
<dbReference type="SMART" id="SM00849">
    <property type="entry name" value="Lactamase_B"/>
    <property type="match status" value="1"/>
</dbReference>
<evidence type="ECO:0000256" key="4">
    <source>
        <dbReference type="ARBA" id="ARBA00022801"/>
    </source>
</evidence>
<accession>A0A3Q9IB15</accession>
<keyword evidence="3" id="KW-0479">Metal-binding</keyword>
<gene>
    <name evidence="10" type="ORF">EI981_22195</name>
</gene>
<sequence length="300" mass="34153">MSRRYQSKRELSYLPNGGKDKQMYVKLKMYTTGSCGQLEKLTNRTKPLHHVQFPARFFHLEHPTEGHILVDTGYATHFRTATSRFPYKLYAILTPIHFSDEQSAASQLQRRGIQPSEIRKILITHFHADHIAGLKDFPNATFLCSRRGYESVRGQSGLLALKKAFIPSLLPDDFESRLSFIEDYAVSQDSSIGQQLAVFETEIYDIFHDGTVVAFDLSGHAEGQMGFLCRAEQRQVLLAADGAWDSAAIRDNSPPMRVTSLILSDRSEYLETLHKLHQFHITQPTVQLIPFHCREVEGLE</sequence>
<evidence type="ECO:0000256" key="1">
    <source>
        <dbReference type="ARBA" id="ARBA00001947"/>
    </source>
</evidence>
<comment type="catalytic activity">
    <reaction evidence="8">
        <text>3',5'-cyclic UMP + H2O = UMP + H(+)</text>
        <dbReference type="Rhea" id="RHEA:70575"/>
        <dbReference type="ChEBI" id="CHEBI:15377"/>
        <dbReference type="ChEBI" id="CHEBI:15378"/>
        <dbReference type="ChEBI" id="CHEBI:57865"/>
        <dbReference type="ChEBI" id="CHEBI:184387"/>
    </reaction>
    <physiologicalReaction direction="left-to-right" evidence="8">
        <dbReference type="Rhea" id="RHEA:70576"/>
    </physiologicalReaction>
</comment>
<dbReference type="CDD" id="cd07730">
    <property type="entry name" value="metallo-hydrolase-like_MBL-fold"/>
    <property type="match status" value="1"/>
</dbReference>
<keyword evidence="4 10" id="KW-0378">Hydrolase</keyword>
<feature type="domain" description="Metallo-beta-lactamase" evidence="9">
    <location>
        <begin position="54"/>
        <end position="292"/>
    </location>
</feature>
<evidence type="ECO:0000259" key="9">
    <source>
        <dbReference type="SMART" id="SM00849"/>
    </source>
</evidence>
<dbReference type="InterPro" id="IPR051013">
    <property type="entry name" value="MBL_superfamily_lactonases"/>
</dbReference>
<comment type="function">
    <text evidence="7">Counteracts the endogenous Pycsar antiviral defense system. Phosphodiesterase that enables metal-dependent hydrolysis of host cyclic nucleotide Pycsar defense signals such as cCMP and cUMP.</text>
</comment>
<dbReference type="PANTHER" id="PTHR42978">
    <property type="entry name" value="QUORUM-QUENCHING LACTONASE YTNP-RELATED-RELATED"/>
    <property type="match status" value="1"/>
</dbReference>
<evidence type="ECO:0000313" key="11">
    <source>
        <dbReference type="Proteomes" id="UP000270678"/>
    </source>
</evidence>
<dbReference type="Proteomes" id="UP000270678">
    <property type="component" value="Chromosome"/>
</dbReference>
<dbReference type="KEGG" id="plut:EI981_22195"/>
<evidence type="ECO:0000313" key="10">
    <source>
        <dbReference type="EMBL" id="AZS16902.1"/>
    </source>
</evidence>
<keyword evidence="11" id="KW-1185">Reference proteome</keyword>
<dbReference type="InterPro" id="IPR036866">
    <property type="entry name" value="RibonucZ/Hydroxyglut_hydro"/>
</dbReference>
<evidence type="ECO:0000256" key="2">
    <source>
        <dbReference type="ARBA" id="ARBA00007749"/>
    </source>
</evidence>
<dbReference type="Gene3D" id="3.60.15.10">
    <property type="entry name" value="Ribonuclease Z/Hydroxyacylglutathione hydrolase-like"/>
    <property type="match status" value="1"/>
</dbReference>
<proteinExistence type="inferred from homology"/>
<evidence type="ECO:0000256" key="7">
    <source>
        <dbReference type="ARBA" id="ARBA00034301"/>
    </source>
</evidence>
<comment type="cofactor">
    <cofactor evidence="1">
        <name>Zn(2+)</name>
        <dbReference type="ChEBI" id="CHEBI:29105"/>
    </cofactor>
</comment>